<dbReference type="AlphaFoldDB" id="A0AAD9NV02"/>
<feature type="domain" description="Tyrosine-protein kinase ephrin type A/B receptor-like" evidence="1">
    <location>
        <begin position="97"/>
        <end position="136"/>
    </location>
</feature>
<protein>
    <recommendedName>
        <fullName evidence="1">Tyrosine-protein kinase ephrin type A/B receptor-like domain-containing protein</fullName>
    </recommendedName>
</protein>
<dbReference type="PANTHER" id="PTHR46967:SF1">
    <property type="entry name" value="KERATIN-ASSOCIATED PROTEIN 16-1-LIKE"/>
    <property type="match status" value="1"/>
</dbReference>
<dbReference type="SUPFAM" id="SSF57184">
    <property type="entry name" value="Growth factor receptor domain"/>
    <property type="match status" value="1"/>
</dbReference>
<name>A0AAD9NV02_RIDPI</name>
<proteinExistence type="predicted"/>
<evidence type="ECO:0000259" key="1">
    <source>
        <dbReference type="Pfam" id="PF07699"/>
    </source>
</evidence>
<dbReference type="PANTHER" id="PTHR46967">
    <property type="entry name" value="INSULIN-LIKE GROWTH FACTOR BINDING PROTEIN,N-TERMINAL"/>
    <property type="match status" value="1"/>
</dbReference>
<dbReference type="InterPro" id="IPR011641">
    <property type="entry name" value="Tyr-kin_ephrin_A/B_rcpt-like"/>
</dbReference>
<dbReference type="EMBL" id="JAODUO010000385">
    <property type="protein sequence ID" value="KAK2181691.1"/>
    <property type="molecule type" value="Genomic_DNA"/>
</dbReference>
<dbReference type="Pfam" id="PF07699">
    <property type="entry name" value="Ephrin_rec_like"/>
    <property type="match status" value="2"/>
</dbReference>
<dbReference type="Gene3D" id="2.10.50.10">
    <property type="entry name" value="Tumor Necrosis Factor Receptor, subunit A, domain 2"/>
    <property type="match status" value="2"/>
</dbReference>
<dbReference type="Proteomes" id="UP001209878">
    <property type="component" value="Unassembled WGS sequence"/>
</dbReference>
<evidence type="ECO:0000313" key="3">
    <source>
        <dbReference type="Proteomes" id="UP001209878"/>
    </source>
</evidence>
<evidence type="ECO:0000313" key="2">
    <source>
        <dbReference type="EMBL" id="KAK2181691.1"/>
    </source>
</evidence>
<comment type="caution">
    <text evidence="2">The sequence shown here is derived from an EMBL/GenBank/DDBJ whole genome shotgun (WGS) entry which is preliminary data.</text>
</comment>
<keyword evidence="3" id="KW-1185">Reference proteome</keyword>
<reference evidence="2" key="1">
    <citation type="journal article" date="2023" name="Mol. Biol. Evol.">
        <title>Third-Generation Sequencing Reveals the Adaptive Role of the Epigenome in Three Deep-Sea Polychaetes.</title>
        <authorList>
            <person name="Perez M."/>
            <person name="Aroh O."/>
            <person name="Sun Y."/>
            <person name="Lan Y."/>
            <person name="Juniper S.K."/>
            <person name="Young C.R."/>
            <person name="Angers B."/>
            <person name="Qian P.Y."/>
        </authorList>
    </citation>
    <scope>NUCLEOTIDE SEQUENCE</scope>
    <source>
        <strain evidence="2">R07B-5</strain>
    </source>
</reference>
<gene>
    <name evidence="2" type="ORF">NP493_384g01021</name>
</gene>
<organism evidence="2 3">
    <name type="scientific">Ridgeia piscesae</name>
    <name type="common">Tubeworm</name>
    <dbReference type="NCBI Taxonomy" id="27915"/>
    <lineage>
        <taxon>Eukaryota</taxon>
        <taxon>Metazoa</taxon>
        <taxon>Spiralia</taxon>
        <taxon>Lophotrochozoa</taxon>
        <taxon>Annelida</taxon>
        <taxon>Polychaeta</taxon>
        <taxon>Sedentaria</taxon>
        <taxon>Canalipalpata</taxon>
        <taxon>Sabellida</taxon>
        <taxon>Siboglinidae</taxon>
        <taxon>Ridgeia</taxon>
    </lineage>
</organism>
<sequence length="137" mass="15327">MRRANCSDGHRYNFRSGTCELCRQGFYRTQGECDSGWELDETTGNCVLCRRGFYKDKAQHFYCQRCPVHLLTPGTGSTVSSDCNQGNCTAGYMIVGKTCRECPVGTYQDKRWQTECIPCGNQMATGRKGATSSEECI</sequence>
<dbReference type="InterPro" id="IPR009030">
    <property type="entry name" value="Growth_fac_rcpt_cys_sf"/>
</dbReference>
<dbReference type="SMART" id="SM01411">
    <property type="entry name" value="Ephrin_rec_like"/>
    <property type="match status" value="2"/>
</dbReference>
<feature type="domain" description="Tyrosine-protein kinase ephrin type A/B receptor-like" evidence="1">
    <location>
        <begin position="39"/>
        <end position="83"/>
    </location>
</feature>
<accession>A0AAD9NV02</accession>